<dbReference type="GO" id="GO:0005730">
    <property type="term" value="C:nucleolus"/>
    <property type="evidence" value="ECO:0007669"/>
    <property type="project" value="UniProtKB-SubCell"/>
</dbReference>
<dbReference type="FunFam" id="3.40.50.1820:FF:000010">
    <property type="entry name" value="Acyl-protein thioesterase 2"/>
    <property type="match status" value="1"/>
</dbReference>
<evidence type="ECO:0000256" key="4">
    <source>
        <dbReference type="ARBA" id="ARBA00009155"/>
    </source>
</evidence>
<keyword evidence="7" id="KW-0698">rRNA processing</keyword>
<organism evidence="23 24">
    <name type="scientific">Pomacea canaliculata</name>
    <name type="common">Golden apple snail</name>
    <dbReference type="NCBI Taxonomy" id="400727"/>
    <lineage>
        <taxon>Eukaryota</taxon>
        <taxon>Metazoa</taxon>
        <taxon>Spiralia</taxon>
        <taxon>Lophotrochozoa</taxon>
        <taxon>Mollusca</taxon>
        <taxon>Gastropoda</taxon>
        <taxon>Caenogastropoda</taxon>
        <taxon>Architaenioglossa</taxon>
        <taxon>Ampullarioidea</taxon>
        <taxon>Ampullariidae</taxon>
        <taxon>Pomacea</taxon>
    </lineage>
</organism>
<evidence type="ECO:0000313" key="23">
    <source>
        <dbReference type="EMBL" id="PVD23276.1"/>
    </source>
</evidence>
<dbReference type="CDD" id="cd22525">
    <property type="entry name" value="KH-I_Rrp4_eukar"/>
    <property type="match status" value="1"/>
</dbReference>
<dbReference type="FunFam" id="2.40.50.140:FF:000038">
    <property type="entry name" value="Exosome complex component RRP4"/>
    <property type="match status" value="1"/>
</dbReference>
<evidence type="ECO:0000256" key="17">
    <source>
        <dbReference type="ARBA" id="ARBA00047337"/>
    </source>
</evidence>
<comment type="similarity">
    <text evidence="3">Belongs to the AB hydrolase superfamily. AB hydrolase 2 family.</text>
</comment>
<evidence type="ECO:0000256" key="12">
    <source>
        <dbReference type="ARBA" id="ARBA00022884"/>
    </source>
</evidence>
<dbReference type="AlphaFoldDB" id="A0A2T7NQ52"/>
<dbReference type="GO" id="GO:0003723">
    <property type="term" value="F:RNA binding"/>
    <property type="evidence" value="ECO:0007669"/>
    <property type="project" value="UniProtKB-KW"/>
</dbReference>
<evidence type="ECO:0000256" key="15">
    <source>
        <dbReference type="ARBA" id="ARBA00031195"/>
    </source>
</evidence>
<dbReference type="SUPFAM" id="SSF110324">
    <property type="entry name" value="Ribosomal L27 protein-like"/>
    <property type="match status" value="1"/>
</dbReference>
<evidence type="ECO:0000256" key="1">
    <source>
        <dbReference type="ARBA" id="ARBA00004496"/>
    </source>
</evidence>
<dbReference type="CDD" id="cd05789">
    <property type="entry name" value="S1_Rrp4"/>
    <property type="match status" value="1"/>
</dbReference>
<dbReference type="Pfam" id="PF15985">
    <property type="entry name" value="KH_6"/>
    <property type="match status" value="1"/>
</dbReference>
<dbReference type="OrthoDB" id="1650at2759"/>
<keyword evidence="12" id="KW-0694">RNA-binding</keyword>
<comment type="subcellular location">
    <subcellularLocation>
        <location evidence="1">Cytoplasm</location>
    </subcellularLocation>
    <subcellularLocation>
        <location evidence="2">Nucleus</location>
        <location evidence="2">Nucleolus</location>
    </subcellularLocation>
</comment>
<dbReference type="SUPFAM" id="SSF54791">
    <property type="entry name" value="Eukaryotic type KH-domain (KH-domain type I)"/>
    <property type="match status" value="1"/>
</dbReference>
<dbReference type="GO" id="GO:0006631">
    <property type="term" value="P:fatty acid metabolic process"/>
    <property type="evidence" value="ECO:0007669"/>
    <property type="project" value="UniProtKB-KW"/>
</dbReference>
<evidence type="ECO:0000256" key="14">
    <source>
        <dbReference type="ARBA" id="ARBA00023242"/>
    </source>
</evidence>
<keyword evidence="11" id="KW-0271">Exosome</keyword>
<sequence length="673" mass="74158">MGASSSHEMDPPAIVQPLKEHTATLIFLHGLGDRGTGWATGLASLKLQHIKCVCPHAPIRPVTLNAGMRMPSWFDIIGLDSSSPQDVEGIKEASEMLQGLIENEVKIGIPRNRIFIGGFSQGGAVALYTAFAVNKPIGGVIALSTWMPLHRTLAKEPKYNRDVPVLQCHGTLDPLVRFSWGQETSTFIRSFNPNLTFKAYDNMMHSSCPEEMQDVKVFPGEAFRILMPVPPANRQMDISTVLHVHVESGTGEVMRLFLKLQIGHFFFFVSAKTQQLQSGGFTRSLGWGRGSANNKRPRFSRGQLYVRMVPISSSSLPYNPQPLVESGAHSSQLGDLGKVCCANQALNRRALSSDVSTLLSLLPLLSTQRRIVTVEAQELNTMDIDVRLATARGQLGLKQSDEPISLVTPGDVITSDAGFMRGHGTAMEEDRLQATVAGMVERVNKLISVRPLKSRYTGEIGDVVVGRILELGTRRWKVDVRAKLDAVLMLSSVNLPGGELRRRSEEDERMMRSYLQEGDLISAEVQNVMSDGTLSLHTRSLKYGKLGQGVLVQVPPSLIKRRKTHFHTLPCGASIILGNNGYIWLAPTTSEPENTGGYTVNLAPIAHSDREAIARLRNCVLALVDHSLLLYDTSILYAYEESLRFDCKSILKAENAAEIAELTQQRLEQEGYR</sequence>
<comment type="caution">
    <text evidence="23">The sequence shown here is derived from an EMBL/GenBank/DDBJ whole genome shotgun (WGS) entry which is preliminary data.</text>
</comment>
<reference evidence="23 24" key="1">
    <citation type="submission" date="2018-04" db="EMBL/GenBank/DDBJ databases">
        <title>The genome of golden apple snail Pomacea canaliculata provides insight into stress tolerance and invasive adaptation.</title>
        <authorList>
            <person name="Liu C."/>
            <person name="Liu B."/>
            <person name="Ren Y."/>
            <person name="Zhang Y."/>
            <person name="Wang H."/>
            <person name="Li S."/>
            <person name="Jiang F."/>
            <person name="Yin L."/>
            <person name="Zhang G."/>
            <person name="Qian W."/>
            <person name="Fan W."/>
        </authorList>
    </citation>
    <scope>NUCLEOTIDE SEQUENCE [LARGE SCALE GENOMIC DNA]</scope>
    <source>
        <strain evidence="23">SZHN2017</strain>
        <tissue evidence="23">Muscle</tissue>
    </source>
</reference>
<evidence type="ECO:0000256" key="19">
    <source>
        <dbReference type="ARBA" id="ARBA00063049"/>
    </source>
</evidence>
<dbReference type="SUPFAM" id="SSF53474">
    <property type="entry name" value="alpha/beta-Hydrolases"/>
    <property type="match status" value="1"/>
</dbReference>
<gene>
    <name evidence="23" type="ORF">C0Q70_16542</name>
</gene>
<dbReference type="Gene3D" id="2.40.50.140">
    <property type="entry name" value="Nucleic acid-binding proteins"/>
    <property type="match status" value="1"/>
</dbReference>
<dbReference type="Gene3D" id="3.40.50.1820">
    <property type="entry name" value="alpha/beta hydrolase"/>
    <property type="match status" value="1"/>
</dbReference>
<dbReference type="PROSITE" id="PS50126">
    <property type="entry name" value="S1"/>
    <property type="match status" value="1"/>
</dbReference>
<keyword evidence="6" id="KW-0963">Cytoplasm</keyword>
<dbReference type="PANTHER" id="PTHR10655">
    <property type="entry name" value="LYSOPHOSPHOLIPASE-RELATED"/>
    <property type="match status" value="1"/>
</dbReference>
<dbReference type="InterPro" id="IPR050565">
    <property type="entry name" value="LYPA1-2/EST-like"/>
</dbReference>
<comment type="similarity">
    <text evidence="4">Belongs to the RRP4 family.</text>
</comment>
<dbReference type="InterPro" id="IPR025721">
    <property type="entry name" value="Exosome_cplx_N_dom"/>
</dbReference>
<evidence type="ECO:0000256" key="5">
    <source>
        <dbReference type="ARBA" id="ARBA00012423"/>
    </source>
</evidence>
<dbReference type="InterPro" id="IPR012340">
    <property type="entry name" value="NA-bd_OB-fold"/>
</dbReference>
<keyword evidence="24" id="KW-1185">Reference proteome</keyword>
<dbReference type="InterPro" id="IPR004088">
    <property type="entry name" value="KH_dom_type_1"/>
</dbReference>
<dbReference type="GO" id="GO:0000178">
    <property type="term" value="C:exosome (RNase complex)"/>
    <property type="evidence" value="ECO:0007669"/>
    <property type="project" value="UniProtKB-KW"/>
</dbReference>
<evidence type="ECO:0000256" key="16">
    <source>
        <dbReference type="ARBA" id="ARBA00032383"/>
    </source>
</evidence>
<evidence type="ECO:0000256" key="7">
    <source>
        <dbReference type="ARBA" id="ARBA00022552"/>
    </source>
</evidence>
<dbReference type="GO" id="GO:0052689">
    <property type="term" value="F:carboxylic ester hydrolase activity"/>
    <property type="evidence" value="ECO:0007669"/>
    <property type="project" value="TreeGrafter"/>
</dbReference>
<evidence type="ECO:0000256" key="9">
    <source>
        <dbReference type="ARBA" id="ARBA00022801"/>
    </source>
</evidence>
<protein>
    <recommendedName>
        <fullName evidence="20">Exosome complex component RRP4</fullName>
        <ecNumber evidence="5">3.1.2.22</ecNumber>
    </recommendedName>
    <alternativeName>
        <fullName evidence="21">Exosome component 2</fullName>
    </alternativeName>
    <alternativeName>
        <fullName evidence="15">Palmitoyl-protein hydrolase</fullName>
    </alternativeName>
    <alternativeName>
        <fullName evidence="16">Ribosomal RNA-processing protein 4</fullName>
    </alternativeName>
</protein>
<evidence type="ECO:0000256" key="3">
    <source>
        <dbReference type="ARBA" id="ARBA00006499"/>
    </source>
</evidence>
<dbReference type="Pfam" id="PF14382">
    <property type="entry name" value="ECR1_N"/>
    <property type="match status" value="1"/>
</dbReference>
<evidence type="ECO:0000256" key="13">
    <source>
        <dbReference type="ARBA" id="ARBA00023098"/>
    </source>
</evidence>
<evidence type="ECO:0000256" key="20">
    <source>
        <dbReference type="ARBA" id="ARBA00071123"/>
    </source>
</evidence>
<dbReference type="FunFam" id="2.40.50.100:FF:000022">
    <property type="entry name" value="Exosome complex component RRP4"/>
    <property type="match status" value="1"/>
</dbReference>
<evidence type="ECO:0000256" key="11">
    <source>
        <dbReference type="ARBA" id="ARBA00022835"/>
    </source>
</evidence>
<dbReference type="SUPFAM" id="SSF50249">
    <property type="entry name" value="Nucleic acid-binding proteins"/>
    <property type="match status" value="1"/>
</dbReference>
<dbReference type="InterPro" id="IPR036612">
    <property type="entry name" value="KH_dom_type_1_sf"/>
</dbReference>
<dbReference type="Pfam" id="PF02230">
    <property type="entry name" value="Abhydrolase_2"/>
    <property type="match status" value="1"/>
</dbReference>
<comment type="subunit">
    <text evidence="19">Component of the RNA exosome core complex (Exo-9), composed of EXOSC1, EXOSC2, EXOSC3, EXOSC4, EXOSC5, EXOSC6, EXOSC7, EXOSC8 and EXOSC9; within the complex interacts with EXOSC4 and EXOSC7. The catalytically inactive RNA exosome core complex (Exo-9) associates with the catalytic subunit EXOSC10/RRP6. Exo-9 may associate with DIS3 to form the nucleolar exosome complex, or DIS3L to form the cytoplasmic exosome complex. Exo-9 is formed by a hexameric base ring consisting of the heterodimers EXOSC4-EXOSC9, EXOSC5-EXOSC8 and EXOSC6-EXOSC7, and a cap ring consisting of EXOSC1, EXOSC2 and EXOSC3. The RNA exosome complex associates with cofactors C1D/RRP47, MPHOSPH6/MPP6 and MTREX/MTR4. Interacts with GTPBP1. Interacts with ZFP36L1 (via N-terminus).</text>
</comment>
<keyword evidence="9" id="KW-0378">Hydrolase</keyword>
<dbReference type="GO" id="GO:0005737">
    <property type="term" value="C:cytoplasm"/>
    <property type="evidence" value="ECO:0007669"/>
    <property type="project" value="UniProtKB-SubCell"/>
</dbReference>
<dbReference type="InterPro" id="IPR029058">
    <property type="entry name" value="AB_hydrolase_fold"/>
</dbReference>
<dbReference type="Pfam" id="PF21266">
    <property type="entry name" value="S1_RRP4"/>
    <property type="match status" value="1"/>
</dbReference>
<keyword evidence="8" id="KW-0597">Phosphoprotein</keyword>
<dbReference type="Proteomes" id="UP000245119">
    <property type="component" value="Linkage Group LG10"/>
</dbReference>
<dbReference type="STRING" id="400727.A0A2T7NQ52"/>
<dbReference type="EMBL" id="PZQS01000010">
    <property type="protein sequence ID" value="PVD23276.1"/>
    <property type="molecule type" value="Genomic_DNA"/>
</dbReference>
<proteinExistence type="inferred from homology"/>
<evidence type="ECO:0000256" key="2">
    <source>
        <dbReference type="ARBA" id="ARBA00004604"/>
    </source>
</evidence>
<evidence type="ECO:0000256" key="10">
    <source>
        <dbReference type="ARBA" id="ARBA00022832"/>
    </source>
</evidence>
<comment type="catalytic activity">
    <reaction evidence="18">
        <text>1-hexadecanoyl-sn-glycero-3-phosphocholine + H2O = sn-glycerol 3-phosphocholine + hexadecanoate + H(+)</text>
        <dbReference type="Rhea" id="RHEA:40435"/>
        <dbReference type="ChEBI" id="CHEBI:7896"/>
        <dbReference type="ChEBI" id="CHEBI:15377"/>
        <dbReference type="ChEBI" id="CHEBI:15378"/>
        <dbReference type="ChEBI" id="CHEBI:16870"/>
        <dbReference type="ChEBI" id="CHEBI:72998"/>
    </reaction>
    <physiologicalReaction direction="left-to-right" evidence="18">
        <dbReference type="Rhea" id="RHEA:40436"/>
    </physiologicalReaction>
</comment>
<dbReference type="InterPro" id="IPR003140">
    <property type="entry name" value="PLipase/COase/thioEstase"/>
</dbReference>
<evidence type="ECO:0000256" key="21">
    <source>
        <dbReference type="ARBA" id="ARBA00083627"/>
    </source>
</evidence>
<dbReference type="InterPro" id="IPR003029">
    <property type="entry name" value="S1_domain"/>
</dbReference>
<dbReference type="GO" id="GO:0008474">
    <property type="term" value="F:palmitoyl-(protein) hydrolase activity"/>
    <property type="evidence" value="ECO:0007669"/>
    <property type="project" value="UniProtKB-EC"/>
</dbReference>
<keyword evidence="13" id="KW-0443">Lipid metabolism</keyword>
<dbReference type="EC" id="3.1.2.22" evidence="5"/>
<evidence type="ECO:0000313" key="24">
    <source>
        <dbReference type="Proteomes" id="UP000245119"/>
    </source>
</evidence>
<dbReference type="Gene3D" id="2.40.50.100">
    <property type="match status" value="1"/>
</dbReference>
<evidence type="ECO:0000256" key="8">
    <source>
        <dbReference type="ARBA" id="ARBA00022553"/>
    </source>
</evidence>
<evidence type="ECO:0000259" key="22">
    <source>
        <dbReference type="PROSITE" id="PS50126"/>
    </source>
</evidence>
<name>A0A2T7NQ52_POMCA</name>
<comment type="catalytic activity">
    <reaction evidence="17">
        <text>S-hexadecanoyl-L-cysteinyl-[protein] + H2O = L-cysteinyl-[protein] + hexadecanoate + H(+)</text>
        <dbReference type="Rhea" id="RHEA:19233"/>
        <dbReference type="Rhea" id="RHEA-COMP:10131"/>
        <dbReference type="Rhea" id="RHEA-COMP:11032"/>
        <dbReference type="ChEBI" id="CHEBI:7896"/>
        <dbReference type="ChEBI" id="CHEBI:15377"/>
        <dbReference type="ChEBI" id="CHEBI:15378"/>
        <dbReference type="ChEBI" id="CHEBI:29950"/>
        <dbReference type="ChEBI" id="CHEBI:74151"/>
        <dbReference type="EC" id="3.1.2.22"/>
    </reaction>
</comment>
<feature type="domain" description="S1 motif" evidence="22">
    <location>
        <begin position="461"/>
        <end position="539"/>
    </location>
</feature>
<dbReference type="PANTHER" id="PTHR10655:SF68">
    <property type="entry name" value="PALMITOYL-PROTEIN HYDROLASE"/>
    <property type="match status" value="1"/>
</dbReference>
<keyword evidence="14" id="KW-0539">Nucleus</keyword>
<keyword evidence="10" id="KW-0276">Fatty acid metabolism</keyword>
<accession>A0A2T7NQ52</accession>
<dbReference type="InterPro" id="IPR048565">
    <property type="entry name" value="S1_RRP4"/>
</dbReference>
<dbReference type="GO" id="GO:0006364">
    <property type="term" value="P:rRNA processing"/>
    <property type="evidence" value="ECO:0007669"/>
    <property type="project" value="UniProtKB-KW"/>
</dbReference>
<evidence type="ECO:0000256" key="6">
    <source>
        <dbReference type="ARBA" id="ARBA00022490"/>
    </source>
</evidence>
<evidence type="ECO:0000256" key="18">
    <source>
        <dbReference type="ARBA" id="ARBA00048656"/>
    </source>
</evidence>